<dbReference type="AlphaFoldDB" id="A0A0L6URX7"/>
<dbReference type="EMBL" id="LAVV01009217">
    <property type="protein sequence ID" value="KNZ50987.1"/>
    <property type="molecule type" value="Genomic_DNA"/>
</dbReference>
<gene>
    <name evidence="1" type="ORF">VP01_4143g2</name>
</gene>
<comment type="caution">
    <text evidence="1">The sequence shown here is derived from an EMBL/GenBank/DDBJ whole genome shotgun (WGS) entry which is preliminary data.</text>
</comment>
<evidence type="ECO:0000313" key="1">
    <source>
        <dbReference type="EMBL" id="KNZ50987.1"/>
    </source>
</evidence>
<evidence type="ECO:0000313" key="2">
    <source>
        <dbReference type="Proteomes" id="UP000037035"/>
    </source>
</evidence>
<sequence length="211" mass="23341">MGDYLPAKAVSKAHPANSHSEVIDSIHVQSEVVTKQEIANADAQDLFGDRTIDPQFAQFTPEMGSTKIPPTTHDDDNGEGMATEHDGVRDLHALKEVLGGLQRKSQLYGSDDNTTRSLGFICCSSLQLPDKIRSKALVPGVKVRAMTDVTRRRWRKLPGCRVPRRLLRGGGKKIVNCIIEFPVDRIVEVPVKRVNVAVPVDWLLEVQKIVT</sequence>
<dbReference type="VEuPathDB" id="FungiDB:VP01_4143g2"/>
<name>A0A0L6URX7_9BASI</name>
<keyword evidence="2" id="KW-1185">Reference proteome</keyword>
<protein>
    <submittedName>
        <fullName evidence="1">Uncharacterized protein</fullName>
    </submittedName>
</protein>
<dbReference type="Proteomes" id="UP000037035">
    <property type="component" value="Unassembled WGS sequence"/>
</dbReference>
<accession>A0A0L6URX7</accession>
<dbReference type="STRING" id="27349.A0A0L6URX7"/>
<reference evidence="1 2" key="1">
    <citation type="submission" date="2015-08" db="EMBL/GenBank/DDBJ databases">
        <title>Next Generation Sequencing and Analysis of the Genome of Puccinia sorghi L Schw, the Causal Agent of Maize Common Rust.</title>
        <authorList>
            <person name="Rochi L."/>
            <person name="Burguener G."/>
            <person name="Darino M."/>
            <person name="Turjanski A."/>
            <person name="Kreff E."/>
            <person name="Dieguez M.J."/>
            <person name="Sacco F."/>
        </authorList>
    </citation>
    <scope>NUCLEOTIDE SEQUENCE [LARGE SCALE GENOMIC DNA]</scope>
    <source>
        <strain evidence="1 2">RO10H11247</strain>
    </source>
</reference>
<feature type="non-terminal residue" evidence="1">
    <location>
        <position position="211"/>
    </location>
</feature>
<organism evidence="1 2">
    <name type="scientific">Puccinia sorghi</name>
    <dbReference type="NCBI Taxonomy" id="27349"/>
    <lineage>
        <taxon>Eukaryota</taxon>
        <taxon>Fungi</taxon>
        <taxon>Dikarya</taxon>
        <taxon>Basidiomycota</taxon>
        <taxon>Pucciniomycotina</taxon>
        <taxon>Pucciniomycetes</taxon>
        <taxon>Pucciniales</taxon>
        <taxon>Pucciniaceae</taxon>
        <taxon>Puccinia</taxon>
    </lineage>
</organism>
<proteinExistence type="predicted"/>